<dbReference type="Proteomes" id="UP000228561">
    <property type="component" value="Unassembled WGS sequence"/>
</dbReference>
<evidence type="ECO:0000313" key="2">
    <source>
        <dbReference type="EMBL" id="PIU99425.1"/>
    </source>
</evidence>
<gene>
    <name evidence="2" type="ORF">COS58_02265</name>
</gene>
<evidence type="ECO:0000256" key="1">
    <source>
        <dbReference type="SAM" id="SignalP"/>
    </source>
</evidence>
<comment type="caution">
    <text evidence="2">The sequence shown here is derived from an EMBL/GenBank/DDBJ whole genome shotgun (WGS) entry which is preliminary data.</text>
</comment>
<sequence length="117" mass="13687">MKKTISIFLVSGFFLLVSGCNQCANPPSKNSTAEKTETEKNDNETVYCKNAGEYYKSLFIRNAVKDLEKRVFTGQTIMEQLDRTYNYQLPIGYNVKVNYFSKECRALFWFGWHRRGR</sequence>
<evidence type="ECO:0000313" key="3">
    <source>
        <dbReference type="Proteomes" id="UP000228561"/>
    </source>
</evidence>
<dbReference type="AlphaFoldDB" id="A0A2M7B8H1"/>
<feature type="signal peptide" evidence="1">
    <location>
        <begin position="1"/>
        <end position="23"/>
    </location>
</feature>
<organism evidence="2 3">
    <name type="scientific">Candidatus Tagabacteria bacterium CG03_land_8_20_14_0_80_41_22</name>
    <dbReference type="NCBI Taxonomy" id="1975020"/>
    <lineage>
        <taxon>Bacteria</taxon>
        <taxon>Candidatus Tagaibacteriota</taxon>
    </lineage>
</organism>
<protein>
    <submittedName>
        <fullName evidence="2">Uncharacterized protein</fullName>
    </submittedName>
</protein>
<dbReference type="EMBL" id="PEVG01000029">
    <property type="protein sequence ID" value="PIU99425.1"/>
    <property type="molecule type" value="Genomic_DNA"/>
</dbReference>
<dbReference type="PROSITE" id="PS51257">
    <property type="entry name" value="PROKAR_LIPOPROTEIN"/>
    <property type="match status" value="1"/>
</dbReference>
<name>A0A2M7B8H1_9BACT</name>
<proteinExistence type="predicted"/>
<accession>A0A2M7B8H1</accession>
<keyword evidence="1" id="KW-0732">Signal</keyword>
<feature type="chain" id="PRO_5014986437" evidence="1">
    <location>
        <begin position="24"/>
        <end position="117"/>
    </location>
</feature>
<reference evidence="3" key="1">
    <citation type="submission" date="2017-09" db="EMBL/GenBank/DDBJ databases">
        <title>Depth-based differentiation of microbial function through sediment-hosted aquifers and enrichment of novel symbionts in the deep terrestrial subsurface.</title>
        <authorList>
            <person name="Probst A.J."/>
            <person name="Ladd B."/>
            <person name="Jarett J.K."/>
            <person name="Geller-Mcgrath D.E."/>
            <person name="Sieber C.M.K."/>
            <person name="Emerson J.B."/>
            <person name="Anantharaman K."/>
            <person name="Thomas B.C."/>
            <person name="Malmstrom R."/>
            <person name="Stieglmeier M."/>
            <person name="Klingl A."/>
            <person name="Woyke T."/>
            <person name="Ryan C.M."/>
            <person name="Banfield J.F."/>
        </authorList>
    </citation>
    <scope>NUCLEOTIDE SEQUENCE [LARGE SCALE GENOMIC DNA]</scope>
</reference>